<evidence type="ECO:0000313" key="3">
    <source>
        <dbReference type="Proteomes" id="UP000286038"/>
    </source>
</evidence>
<comment type="caution">
    <text evidence="2">The sequence shown here is derived from an EMBL/GenBank/DDBJ whole genome shotgun (WGS) entry which is preliminary data.</text>
</comment>
<organism evidence="2 3">
    <name type="scientific">Butyricimonas virosa</name>
    <dbReference type="NCBI Taxonomy" id="544645"/>
    <lineage>
        <taxon>Bacteria</taxon>
        <taxon>Pseudomonadati</taxon>
        <taxon>Bacteroidota</taxon>
        <taxon>Bacteroidia</taxon>
        <taxon>Bacteroidales</taxon>
        <taxon>Odoribacteraceae</taxon>
        <taxon>Butyricimonas</taxon>
    </lineage>
</organism>
<reference evidence="2 3" key="1">
    <citation type="submission" date="2018-08" db="EMBL/GenBank/DDBJ databases">
        <title>A genome reference for cultivated species of the human gut microbiota.</title>
        <authorList>
            <person name="Zou Y."/>
            <person name="Xue W."/>
            <person name="Luo G."/>
        </authorList>
    </citation>
    <scope>NUCLEOTIDE SEQUENCE [LARGE SCALE GENOMIC DNA]</scope>
    <source>
        <strain evidence="2 3">AF34-33</strain>
    </source>
</reference>
<gene>
    <name evidence="2" type="ORF">DWZ68_03185</name>
</gene>
<dbReference type="Proteomes" id="UP000286038">
    <property type="component" value="Unassembled WGS sequence"/>
</dbReference>
<proteinExistence type="predicted"/>
<evidence type="ECO:0000259" key="1">
    <source>
        <dbReference type="Pfam" id="PF17293"/>
    </source>
</evidence>
<feature type="domain" description="Arm DNA-binding" evidence="1">
    <location>
        <begin position="17"/>
        <end position="76"/>
    </location>
</feature>
<dbReference type="Pfam" id="PF17293">
    <property type="entry name" value="Arm-DNA-bind_5"/>
    <property type="match status" value="1"/>
</dbReference>
<dbReference type="InterPro" id="IPR035386">
    <property type="entry name" value="Arm-DNA-bind_5"/>
</dbReference>
<evidence type="ECO:0000313" key="2">
    <source>
        <dbReference type="EMBL" id="RHM46975.1"/>
    </source>
</evidence>
<accession>A0A415QQK6</accession>
<sequence length="79" mass="9145">MLIKRHQMIVKVSIYYFIYTFKTNTKGEAPIYCKIAVNGKQKRFSTGISILSKLWDSTKQKVKGKNLIAEDIKKMKSSQ</sequence>
<dbReference type="EMBL" id="QRPV01000002">
    <property type="protein sequence ID" value="RHM46975.1"/>
    <property type="molecule type" value="Genomic_DNA"/>
</dbReference>
<name>A0A415QQK6_9BACT</name>
<dbReference type="AlphaFoldDB" id="A0A415QQK6"/>
<protein>
    <recommendedName>
        <fullName evidence="1">Arm DNA-binding domain-containing protein</fullName>
    </recommendedName>
</protein>